<comment type="caution">
    <text evidence="7">The sequence shown here is derived from an EMBL/GenBank/DDBJ whole genome shotgun (WGS) entry which is preliminary data.</text>
</comment>
<organism evidence="7 9">
    <name type="scientific">Paenibacillus macerans</name>
    <name type="common">Bacillus macerans</name>
    <dbReference type="NCBI Taxonomy" id="44252"/>
    <lineage>
        <taxon>Bacteria</taxon>
        <taxon>Bacillati</taxon>
        <taxon>Bacillota</taxon>
        <taxon>Bacilli</taxon>
        <taxon>Bacillales</taxon>
        <taxon>Paenibacillaceae</taxon>
        <taxon>Paenibacillus</taxon>
    </lineage>
</organism>
<sequence length="438" mass="48353">MLQKRGKAFLSLFMATLVLLVSACSSGGGNAETSGSKGGNTAGEQVTLKVWVPINTPELDAVYKQIGADFEKTHENIKVEITTIPFSDYFQKLSVAYAGGIQPDVHGLGFGQLISTVDQGNYMDLNTLIQNDSWSGKDDFFPDILKAGEWNGGLYGLLIPEIRPFVWRKDYFREAGLDPEQPPKTYAELFEFAKKLAKKENGKAVRSGLDITTSTVNNANSEQSYLSLLLLNGLNLYDEKGNPTFDSPESIKVLEQVMDLVKDKDIVFQTDVNVTGTLFQNNLAAMSFASSYSLTQLSKSIGAENLGYSLPPKGPNGEQTSLMLGTFMTMAKKTEHPQEAWEFLKFMFSPEEMLPFSKASGYIPPLKSLQDEFVKLDPANEVIFESMNDASSYLPSANWNTIVKYLRIGLEEAYFGKKSPEQAMEDAAEAARQESAKK</sequence>
<evidence type="ECO:0000313" key="7">
    <source>
        <dbReference type="EMBL" id="KFN08551.1"/>
    </source>
</evidence>
<dbReference type="HOGENOM" id="CLU_622254_0_0_9"/>
<evidence type="ECO:0000313" key="8">
    <source>
        <dbReference type="EMBL" id="MUG23476.1"/>
    </source>
</evidence>
<evidence type="ECO:0000256" key="2">
    <source>
        <dbReference type="ARBA" id="ARBA00008520"/>
    </source>
</evidence>
<evidence type="ECO:0000313" key="10">
    <source>
        <dbReference type="Proteomes" id="UP000442469"/>
    </source>
</evidence>
<reference evidence="8 10" key="2">
    <citation type="submission" date="2019-11" db="EMBL/GenBank/DDBJ databases">
        <title>Draft genome sequences of five Paenibacillus species of dairy origin.</title>
        <authorList>
            <person name="Olajide A.M."/>
            <person name="Chen S."/>
            <person name="Lapointe G."/>
        </authorList>
    </citation>
    <scope>NUCLEOTIDE SEQUENCE [LARGE SCALE GENOMIC DNA]</scope>
    <source>
        <strain evidence="8 10">3CT49</strain>
    </source>
</reference>
<dbReference type="PANTHER" id="PTHR43649">
    <property type="entry name" value="ARABINOSE-BINDING PROTEIN-RELATED"/>
    <property type="match status" value="1"/>
</dbReference>
<dbReference type="EMBL" id="JMQA01000028">
    <property type="protein sequence ID" value="KFN08551.1"/>
    <property type="molecule type" value="Genomic_DNA"/>
</dbReference>
<proteinExistence type="inferred from homology"/>
<accession>A0A090ZWQ2</accession>
<evidence type="ECO:0000256" key="5">
    <source>
        <dbReference type="SAM" id="MobiDB-lite"/>
    </source>
</evidence>
<protein>
    <submittedName>
        <fullName evidence="7">Bacterial extracellular solute-binding family protein</fullName>
    </submittedName>
    <submittedName>
        <fullName evidence="8">Extracellular solute-binding protein</fullName>
    </submittedName>
</protein>
<evidence type="ECO:0000256" key="1">
    <source>
        <dbReference type="ARBA" id="ARBA00004196"/>
    </source>
</evidence>
<feature type="region of interest" description="Disordered" evidence="5">
    <location>
        <begin position="419"/>
        <end position="438"/>
    </location>
</feature>
<comment type="similarity">
    <text evidence="2">Belongs to the bacterial solute-binding protein 1 family.</text>
</comment>
<dbReference type="Proteomes" id="UP000029278">
    <property type="component" value="Unassembled WGS sequence"/>
</dbReference>
<dbReference type="GO" id="GO:0030313">
    <property type="term" value="C:cell envelope"/>
    <property type="evidence" value="ECO:0007669"/>
    <property type="project" value="UniProtKB-SubCell"/>
</dbReference>
<evidence type="ECO:0000256" key="6">
    <source>
        <dbReference type="SAM" id="SignalP"/>
    </source>
</evidence>
<feature type="compositionally biased region" description="Basic and acidic residues" evidence="5">
    <location>
        <begin position="429"/>
        <end position="438"/>
    </location>
</feature>
<dbReference type="InterPro" id="IPR006059">
    <property type="entry name" value="SBP"/>
</dbReference>
<dbReference type="CDD" id="cd14748">
    <property type="entry name" value="PBP2_UgpB"/>
    <property type="match status" value="1"/>
</dbReference>
<dbReference type="STRING" id="44252.DJ90_5064"/>
<evidence type="ECO:0000256" key="4">
    <source>
        <dbReference type="ARBA" id="ARBA00022729"/>
    </source>
</evidence>
<gene>
    <name evidence="7" type="ORF">DJ90_5064</name>
    <name evidence="8" type="ORF">GNQ08_13815</name>
</gene>
<dbReference type="EMBL" id="WNZZ01000009">
    <property type="protein sequence ID" value="MUG23476.1"/>
    <property type="molecule type" value="Genomic_DNA"/>
</dbReference>
<evidence type="ECO:0000256" key="3">
    <source>
        <dbReference type="ARBA" id="ARBA00022448"/>
    </source>
</evidence>
<name>A0A090ZWQ2_PAEMA</name>
<feature type="signal peptide" evidence="6">
    <location>
        <begin position="1"/>
        <end position="31"/>
    </location>
</feature>
<dbReference type="PROSITE" id="PS51257">
    <property type="entry name" value="PROKAR_LIPOPROTEIN"/>
    <property type="match status" value="1"/>
</dbReference>
<dbReference type="GeneID" id="77008018"/>
<dbReference type="PANTHER" id="PTHR43649:SF31">
    <property type="entry name" value="SN-GLYCEROL-3-PHOSPHATE-BINDING PERIPLASMIC PROTEIN UGPB"/>
    <property type="match status" value="1"/>
</dbReference>
<dbReference type="Gene3D" id="3.40.190.10">
    <property type="entry name" value="Periplasmic binding protein-like II"/>
    <property type="match status" value="1"/>
</dbReference>
<dbReference type="Proteomes" id="UP000442469">
    <property type="component" value="Unassembled WGS sequence"/>
</dbReference>
<keyword evidence="4 6" id="KW-0732">Signal</keyword>
<keyword evidence="3" id="KW-0813">Transport</keyword>
<dbReference type="PATRIC" id="fig|44252.3.peg.3075"/>
<reference evidence="7 9" key="1">
    <citation type="submission" date="2014-04" db="EMBL/GenBank/DDBJ databases">
        <authorList>
            <person name="Bishop-Lilly K.A."/>
            <person name="Broomall S.M."/>
            <person name="Chain P.S."/>
            <person name="Chertkov O."/>
            <person name="Coyne S.R."/>
            <person name="Daligault H.E."/>
            <person name="Davenport K.W."/>
            <person name="Erkkila T."/>
            <person name="Frey K.G."/>
            <person name="Gibbons H.S."/>
            <person name="Gu W."/>
            <person name="Jaissle J."/>
            <person name="Johnson S.L."/>
            <person name="Koroleva G.I."/>
            <person name="Ladner J.T."/>
            <person name="Lo C.-C."/>
            <person name="Minogue T.D."/>
            <person name="Munk C."/>
            <person name="Palacios G.F."/>
            <person name="Redden C.L."/>
            <person name="Rosenzweig C.N."/>
            <person name="Scholz M.B."/>
            <person name="Teshima H."/>
            <person name="Xu Y."/>
        </authorList>
    </citation>
    <scope>NUCLEOTIDE SEQUENCE [LARGE SCALE GENOMIC DNA]</scope>
    <source>
        <strain evidence="7 9">8244</strain>
    </source>
</reference>
<dbReference type="AlphaFoldDB" id="A0A090ZWQ2"/>
<keyword evidence="9" id="KW-1185">Reference proteome</keyword>
<dbReference type="SUPFAM" id="SSF53850">
    <property type="entry name" value="Periplasmic binding protein-like II"/>
    <property type="match status" value="1"/>
</dbReference>
<dbReference type="InterPro" id="IPR050490">
    <property type="entry name" value="Bact_solute-bd_prot1"/>
</dbReference>
<dbReference type="RefSeq" id="WP_036623978.1">
    <property type="nucleotide sequence ID" value="NZ_BGML01000001.1"/>
</dbReference>
<comment type="subcellular location">
    <subcellularLocation>
        <location evidence="1">Cell envelope</location>
    </subcellularLocation>
</comment>
<dbReference type="Pfam" id="PF13416">
    <property type="entry name" value="SBP_bac_8"/>
    <property type="match status" value="1"/>
</dbReference>
<evidence type="ECO:0000313" key="9">
    <source>
        <dbReference type="Proteomes" id="UP000029278"/>
    </source>
</evidence>
<dbReference type="OrthoDB" id="9795467at2"/>
<feature type="chain" id="PRO_5035986355" evidence="6">
    <location>
        <begin position="32"/>
        <end position="438"/>
    </location>
</feature>